<feature type="domain" description="Response regulatory" evidence="13">
    <location>
        <begin position="808"/>
        <end position="925"/>
    </location>
</feature>
<dbReference type="SUPFAM" id="SSF52172">
    <property type="entry name" value="CheY-like"/>
    <property type="match status" value="2"/>
</dbReference>
<protein>
    <recommendedName>
        <fullName evidence="3">histidine kinase</fullName>
        <ecNumber evidence="3">2.7.13.3</ecNumber>
    </recommendedName>
</protein>
<dbReference type="CDD" id="cd17546">
    <property type="entry name" value="REC_hyHK_CKI1_RcsC-like"/>
    <property type="match status" value="1"/>
</dbReference>
<dbReference type="Pfam" id="PF00512">
    <property type="entry name" value="HisKA"/>
    <property type="match status" value="1"/>
</dbReference>
<dbReference type="SMART" id="SM00448">
    <property type="entry name" value="REC"/>
    <property type="match status" value="2"/>
</dbReference>
<evidence type="ECO:0000256" key="8">
    <source>
        <dbReference type="ARBA" id="ARBA00023012"/>
    </source>
</evidence>
<dbReference type="Pfam" id="PF00072">
    <property type="entry name" value="Response_reg"/>
    <property type="match status" value="2"/>
</dbReference>
<evidence type="ECO:0000256" key="6">
    <source>
        <dbReference type="ARBA" id="ARBA00022692"/>
    </source>
</evidence>
<proteinExistence type="predicted"/>
<dbReference type="Pfam" id="PF22588">
    <property type="entry name" value="dCache_1_like"/>
    <property type="match status" value="1"/>
</dbReference>
<keyword evidence="5 9" id="KW-0597">Phosphoprotein</keyword>
<dbReference type="Proteomes" id="UP000225379">
    <property type="component" value="Unassembled WGS sequence"/>
</dbReference>
<keyword evidence="8" id="KW-0902">Two-component regulatory system</keyword>
<reference evidence="15" key="1">
    <citation type="submission" date="2017-10" db="EMBL/GenBank/DDBJ databases">
        <authorList>
            <person name="Kravchenko I.K."/>
            <person name="Grouzdev D.S."/>
        </authorList>
    </citation>
    <scope>NUCLEOTIDE SEQUENCE [LARGE SCALE GENOMIC DNA]</scope>
    <source>
        <strain evidence="15">B2</strain>
    </source>
</reference>
<dbReference type="InterPro" id="IPR054327">
    <property type="entry name" value="His-kinase-like_sensor"/>
</dbReference>
<dbReference type="AlphaFoldDB" id="A0A2B8BJJ7"/>
<evidence type="ECO:0000256" key="4">
    <source>
        <dbReference type="ARBA" id="ARBA00022475"/>
    </source>
</evidence>
<dbReference type="SMART" id="SM00387">
    <property type="entry name" value="HATPase_c"/>
    <property type="match status" value="1"/>
</dbReference>
<keyword evidence="7 11" id="KW-1133">Transmembrane helix</keyword>
<comment type="caution">
    <text evidence="14">The sequence shown here is derived from an EMBL/GenBank/DDBJ whole genome shotgun (WGS) entry which is preliminary data.</text>
</comment>
<dbReference type="Gene3D" id="3.30.450.20">
    <property type="entry name" value="PAS domain"/>
    <property type="match status" value="2"/>
</dbReference>
<dbReference type="CDD" id="cd12915">
    <property type="entry name" value="PDC2_DGC_like"/>
    <property type="match status" value="1"/>
</dbReference>
<dbReference type="InterPro" id="IPR005467">
    <property type="entry name" value="His_kinase_dom"/>
</dbReference>
<organism evidence="14 15">
    <name type="scientific">Azospirillum palustre</name>
    <dbReference type="NCBI Taxonomy" id="2044885"/>
    <lineage>
        <taxon>Bacteria</taxon>
        <taxon>Pseudomonadati</taxon>
        <taxon>Pseudomonadota</taxon>
        <taxon>Alphaproteobacteria</taxon>
        <taxon>Rhodospirillales</taxon>
        <taxon>Azospirillaceae</taxon>
        <taxon>Azospirillum</taxon>
    </lineage>
</organism>
<dbReference type="OrthoDB" id="7292380at2"/>
<keyword evidence="6 11" id="KW-0812">Transmembrane</keyword>
<name>A0A2B8BJJ7_9PROT</name>
<evidence type="ECO:0000259" key="13">
    <source>
        <dbReference type="PROSITE" id="PS50110"/>
    </source>
</evidence>
<comment type="catalytic activity">
    <reaction evidence="1">
        <text>ATP + protein L-histidine = ADP + protein N-phospho-L-histidine.</text>
        <dbReference type="EC" id="2.7.13.3"/>
    </reaction>
</comment>
<dbReference type="PRINTS" id="PR00344">
    <property type="entry name" value="BCTRLSENSOR"/>
</dbReference>
<dbReference type="SMART" id="SM00388">
    <property type="entry name" value="HisKA"/>
    <property type="match status" value="1"/>
</dbReference>
<gene>
    <name evidence="14" type="ORF">CRT60_08105</name>
</gene>
<dbReference type="Gene3D" id="3.30.565.10">
    <property type="entry name" value="Histidine kinase-like ATPase, C-terminal domain"/>
    <property type="match status" value="1"/>
</dbReference>
<feature type="compositionally biased region" description="Low complexity" evidence="10">
    <location>
        <begin position="608"/>
        <end position="629"/>
    </location>
</feature>
<dbReference type="InterPro" id="IPR036890">
    <property type="entry name" value="HATPase_C_sf"/>
</dbReference>
<dbReference type="InterPro" id="IPR003594">
    <property type="entry name" value="HATPase_dom"/>
</dbReference>
<evidence type="ECO:0000256" key="2">
    <source>
        <dbReference type="ARBA" id="ARBA00004651"/>
    </source>
</evidence>
<dbReference type="PROSITE" id="PS50110">
    <property type="entry name" value="RESPONSE_REGULATORY"/>
    <property type="match status" value="2"/>
</dbReference>
<feature type="compositionally biased region" description="Pro residues" evidence="10">
    <location>
        <begin position="598"/>
        <end position="607"/>
    </location>
</feature>
<dbReference type="GO" id="GO:0005886">
    <property type="term" value="C:plasma membrane"/>
    <property type="evidence" value="ECO:0007669"/>
    <property type="project" value="UniProtKB-SubCell"/>
</dbReference>
<evidence type="ECO:0000256" key="1">
    <source>
        <dbReference type="ARBA" id="ARBA00000085"/>
    </source>
</evidence>
<evidence type="ECO:0000256" key="11">
    <source>
        <dbReference type="SAM" id="Phobius"/>
    </source>
</evidence>
<keyword evidence="15" id="KW-1185">Reference proteome</keyword>
<dbReference type="Pfam" id="PF02518">
    <property type="entry name" value="HATPase_c"/>
    <property type="match status" value="1"/>
</dbReference>
<comment type="subcellular location">
    <subcellularLocation>
        <location evidence="2">Cell membrane</location>
        <topology evidence="2">Multi-pass membrane protein</topology>
    </subcellularLocation>
</comment>
<keyword evidence="14" id="KW-0808">Transferase</keyword>
<dbReference type="SUPFAM" id="SSF103190">
    <property type="entry name" value="Sensory domain-like"/>
    <property type="match status" value="1"/>
</dbReference>
<feature type="transmembrane region" description="Helical" evidence="11">
    <location>
        <begin position="282"/>
        <end position="301"/>
    </location>
</feature>
<dbReference type="EMBL" id="PDKW01000039">
    <property type="protein sequence ID" value="PGH57920.1"/>
    <property type="molecule type" value="Genomic_DNA"/>
</dbReference>
<evidence type="ECO:0000256" key="7">
    <source>
        <dbReference type="ARBA" id="ARBA00022989"/>
    </source>
</evidence>
<evidence type="ECO:0000259" key="12">
    <source>
        <dbReference type="PROSITE" id="PS50109"/>
    </source>
</evidence>
<dbReference type="PANTHER" id="PTHR45339:SF1">
    <property type="entry name" value="HYBRID SIGNAL TRANSDUCTION HISTIDINE KINASE J"/>
    <property type="match status" value="1"/>
</dbReference>
<dbReference type="GO" id="GO:0000155">
    <property type="term" value="F:phosphorelay sensor kinase activity"/>
    <property type="evidence" value="ECO:0007669"/>
    <property type="project" value="InterPro"/>
</dbReference>
<keyword evidence="11" id="KW-0472">Membrane</keyword>
<sequence>MGRFLRGALVVVVVLAALAGNAAHRVYYDYQDTQQRRFVLVQDMARLVDDHVRRTVHTADVALDQTAAMVAEARGLQKLRDLKHWARLREYAAQVEGADAIWIYDADGRAVLESASFPNRIADFADQGGLEALRGGMRLHIGAAQPVRTGSYPLVFPVSRPLHDDEGRFVGVASVSIRVNHLTDFYSIPGFEFDPLIAVYRPNGEVVARRPEPEASAGRTAAAAPLFQSRLREAPEGQLLSASPLDGVLRIAAYRTVRDYGLVVLAGIDREEAMAVWRTRTLHTVVETLVGLLAVLGMLAWGMRYLDRERKAQVALAEARSAVERTSAERDESARLAAALNHARDMAESARQAAEAANRAKGEFLAGLSHELRTPLNAVIGFADLIAREAEGPVGTPSYRQYAANVRDSGQHVLELINEILDHARAEAGALPIEEGHCDLEAAADFAVRMLTPRAERAGVLLSAVVAPAVGALRGDDRRIRQILLNLIANGVKYTPSGGSVTLSAMLEDGTPVIRITDTGLGIPAEDLDRVLEPFARVESAGHRGVEGAGLGLPLTKRLVELHGGTLALRSTLGVGTTVTVRLPANRLLPAEASGMPATPPARPARPAPATSPATSLAGSPAASPSIAPSLTVPAQPLAQPLAPSLSPPPSAPLSILLVDDDPTVRDMVAGLLRGWGHRVIAATNANEALVVLDGPEKLDLLLSDVVMPPGMDGTELARHAARMRPGLPVLLASGFAAHAVGTPAGFGPDVAMIAKPFSIEDLRRQLSRIAGRRVGAAPQPQAMAAQAIAAQPPAPVQPTPRPAGPPRLLIAEDLSINRELLAALFRDSGYRIDLVADGAAAVEAVKAGDYDLVLMDVQMPEMDGLEASRIIRAMPPPRGDLPILALTAGSSDEERRDCRDAGMNGHIGKPYERDLLLRQVARTLAAGRSRTGAA</sequence>
<dbReference type="InterPro" id="IPR003661">
    <property type="entry name" value="HisK_dim/P_dom"/>
</dbReference>
<feature type="region of interest" description="Disordered" evidence="10">
    <location>
        <begin position="591"/>
        <end position="629"/>
    </location>
</feature>
<evidence type="ECO:0000256" key="5">
    <source>
        <dbReference type="ARBA" id="ARBA00022553"/>
    </source>
</evidence>
<keyword evidence="14" id="KW-0418">Kinase</keyword>
<dbReference type="InterPro" id="IPR036097">
    <property type="entry name" value="HisK_dim/P_sf"/>
</dbReference>
<feature type="domain" description="Histidine kinase" evidence="12">
    <location>
        <begin position="367"/>
        <end position="587"/>
    </location>
</feature>
<dbReference type="InterPro" id="IPR004358">
    <property type="entry name" value="Sig_transdc_His_kin-like_C"/>
</dbReference>
<feature type="modified residue" description="4-aspartylphosphate" evidence="9">
    <location>
        <position position="857"/>
    </location>
</feature>
<dbReference type="CDD" id="cd00082">
    <property type="entry name" value="HisKA"/>
    <property type="match status" value="1"/>
</dbReference>
<dbReference type="CDD" id="cd12914">
    <property type="entry name" value="PDC1_DGC_like"/>
    <property type="match status" value="1"/>
</dbReference>
<evidence type="ECO:0000313" key="14">
    <source>
        <dbReference type="EMBL" id="PGH57920.1"/>
    </source>
</evidence>
<dbReference type="RefSeq" id="WP_098735905.1">
    <property type="nucleotide sequence ID" value="NZ_PDKW01000039.1"/>
</dbReference>
<keyword evidence="4" id="KW-1003">Cell membrane</keyword>
<feature type="modified residue" description="4-aspartylphosphate" evidence="9">
    <location>
        <position position="705"/>
    </location>
</feature>
<dbReference type="Gene3D" id="1.10.287.130">
    <property type="match status" value="1"/>
</dbReference>
<dbReference type="InterPro" id="IPR011006">
    <property type="entry name" value="CheY-like_superfamily"/>
</dbReference>
<dbReference type="SUPFAM" id="SSF47384">
    <property type="entry name" value="Homodimeric domain of signal transducing histidine kinase"/>
    <property type="match status" value="1"/>
</dbReference>
<dbReference type="SUPFAM" id="SSF55874">
    <property type="entry name" value="ATPase domain of HSP90 chaperone/DNA topoisomerase II/histidine kinase"/>
    <property type="match status" value="1"/>
</dbReference>
<accession>A0A2B8BJJ7</accession>
<dbReference type="EC" id="2.7.13.3" evidence="3"/>
<evidence type="ECO:0000256" key="9">
    <source>
        <dbReference type="PROSITE-ProRule" id="PRU00169"/>
    </source>
</evidence>
<evidence type="ECO:0000256" key="10">
    <source>
        <dbReference type="SAM" id="MobiDB-lite"/>
    </source>
</evidence>
<evidence type="ECO:0000256" key="3">
    <source>
        <dbReference type="ARBA" id="ARBA00012438"/>
    </source>
</evidence>
<dbReference type="CDD" id="cd16922">
    <property type="entry name" value="HATPase_EvgS-ArcB-TorS-like"/>
    <property type="match status" value="1"/>
</dbReference>
<dbReference type="InterPro" id="IPR001789">
    <property type="entry name" value="Sig_transdc_resp-reg_receiver"/>
</dbReference>
<evidence type="ECO:0000313" key="15">
    <source>
        <dbReference type="Proteomes" id="UP000225379"/>
    </source>
</evidence>
<dbReference type="InterPro" id="IPR029151">
    <property type="entry name" value="Sensor-like_sf"/>
</dbReference>
<dbReference type="Gene3D" id="3.40.50.2300">
    <property type="match status" value="2"/>
</dbReference>
<dbReference type="PROSITE" id="PS50109">
    <property type="entry name" value="HIS_KIN"/>
    <property type="match status" value="1"/>
</dbReference>
<feature type="domain" description="Response regulatory" evidence="13">
    <location>
        <begin position="655"/>
        <end position="771"/>
    </location>
</feature>
<dbReference type="PANTHER" id="PTHR45339">
    <property type="entry name" value="HYBRID SIGNAL TRANSDUCTION HISTIDINE KINASE J"/>
    <property type="match status" value="1"/>
</dbReference>